<organism evidence="10 11">
    <name type="scientific">Wickerhamomyces mucosus</name>
    <dbReference type="NCBI Taxonomy" id="1378264"/>
    <lineage>
        <taxon>Eukaryota</taxon>
        <taxon>Fungi</taxon>
        <taxon>Dikarya</taxon>
        <taxon>Ascomycota</taxon>
        <taxon>Saccharomycotina</taxon>
        <taxon>Saccharomycetes</taxon>
        <taxon>Phaffomycetales</taxon>
        <taxon>Wickerhamomycetaceae</taxon>
        <taxon>Wickerhamomyces</taxon>
    </lineage>
</organism>
<evidence type="ECO:0000256" key="5">
    <source>
        <dbReference type="ARBA" id="ARBA00019258"/>
    </source>
</evidence>
<proteinExistence type="inferred from homology"/>
<evidence type="ECO:0000256" key="6">
    <source>
        <dbReference type="ARBA" id="ARBA00022845"/>
    </source>
</evidence>
<evidence type="ECO:0000256" key="2">
    <source>
        <dbReference type="ARBA" id="ARBA00004173"/>
    </source>
</evidence>
<dbReference type="OrthoDB" id="3980946at2759"/>
<evidence type="ECO:0000313" key="11">
    <source>
        <dbReference type="Proteomes" id="UP000769528"/>
    </source>
</evidence>
<sequence length="532" mass="62074">MSFIRSAPLKAVSRRNISISLNPATHSISQDSIKENIVTERSERSSKNDLTVSEYLTHLRNSQKLYNRSSASSLIQTEQLSDAQIHLAAPIRVALSSKDFESTLQQLSHIVRKENWNLLHEGLTQFEISLIIKSLLNEHAKEFAKSQTYRIAKDNSHTDKSRQIGYILRHLQTGLSSVGYEFSAIDYENFLKLEVRVLNFTNATKIIDLMHSKSLTNSLTFQNLKLRVLGNTRPENWKLINNTKRAISSRSINLQEQSSINKPMTSLLYEFSSHLSEFQPNLQSHKEIIGGFGRVGDLTQIRQHVFEIWGIDTSNIDSIDLIKKVSVGSSVYPDNKLMEILVTSFAFNGEMNEALKLLNNFDKNYNLRLNKDTHFWRVLLTNLEINYSEDLENYKKFFNHIWKLIQQKKVPFASSLYMKRLRFLNKIGDYQQILQDLTLIQTNYFNQLNSYELIKTQSLMTRYLNILMYDLLKSNNDEKIDYLLDNFTFNELHRSKVLKDLVEIKEKVKIENDKFEELQKQYDEEDDENSIW</sequence>
<accession>A0A9P8PJ98</accession>
<dbReference type="Pfam" id="PF12921">
    <property type="entry name" value="ATP13"/>
    <property type="match status" value="1"/>
</dbReference>
<feature type="coiled-coil region" evidence="9">
    <location>
        <begin position="498"/>
        <end position="528"/>
    </location>
</feature>
<dbReference type="InterPro" id="IPR024319">
    <property type="entry name" value="ATPase_expression_mit"/>
</dbReference>
<evidence type="ECO:0000256" key="4">
    <source>
        <dbReference type="ARBA" id="ARBA00011657"/>
    </source>
</evidence>
<evidence type="ECO:0000256" key="7">
    <source>
        <dbReference type="ARBA" id="ARBA00022946"/>
    </source>
</evidence>
<name>A0A9P8PJ98_9ASCO</name>
<comment type="subcellular location">
    <subcellularLocation>
        <location evidence="2">Mitochondrion</location>
    </subcellularLocation>
</comment>
<comment type="function">
    <text evidence="1">Required for translation of the mitochondrial OLI1 transcript coding for the mitochondrial ATP synthase subunit 9.</text>
</comment>
<comment type="subunit">
    <text evidence="4">Binds to the 5'UTR of the OLI1 mRNA.</text>
</comment>
<dbReference type="AlphaFoldDB" id="A0A9P8PJ98"/>
<dbReference type="GO" id="GO:0006417">
    <property type="term" value="P:regulation of translation"/>
    <property type="evidence" value="ECO:0007669"/>
    <property type="project" value="UniProtKB-KW"/>
</dbReference>
<reference evidence="10" key="2">
    <citation type="submission" date="2021-01" db="EMBL/GenBank/DDBJ databases">
        <authorList>
            <person name="Schikora-Tamarit M.A."/>
        </authorList>
    </citation>
    <scope>NUCLEOTIDE SEQUENCE</scope>
    <source>
        <strain evidence="10">CBS6341</strain>
    </source>
</reference>
<keyword evidence="9" id="KW-0175">Coiled coil</keyword>
<dbReference type="GO" id="GO:0005739">
    <property type="term" value="C:mitochondrion"/>
    <property type="evidence" value="ECO:0007669"/>
    <property type="project" value="UniProtKB-SubCell"/>
</dbReference>
<keyword evidence="11" id="KW-1185">Reference proteome</keyword>
<keyword evidence="7" id="KW-0809">Transit peptide</keyword>
<reference evidence="10" key="1">
    <citation type="journal article" date="2021" name="Open Biol.">
        <title>Shared evolutionary footprints suggest mitochondrial oxidative damage underlies multiple complex I losses in fungi.</title>
        <authorList>
            <person name="Schikora-Tamarit M.A."/>
            <person name="Marcet-Houben M."/>
            <person name="Nosek J."/>
            <person name="Gabaldon T."/>
        </authorList>
    </citation>
    <scope>NUCLEOTIDE SEQUENCE</scope>
    <source>
        <strain evidence="10">CBS6341</strain>
    </source>
</reference>
<dbReference type="Proteomes" id="UP000769528">
    <property type="component" value="Unassembled WGS sequence"/>
</dbReference>
<gene>
    <name evidence="10" type="ORF">WICMUC_004069</name>
</gene>
<evidence type="ECO:0000256" key="9">
    <source>
        <dbReference type="SAM" id="Coils"/>
    </source>
</evidence>
<keyword evidence="6" id="KW-0810">Translation regulation</keyword>
<comment type="caution">
    <text evidence="10">The sequence shown here is derived from an EMBL/GenBank/DDBJ whole genome shotgun (WGS) entry which is preliminary data.</text>
</comment>
<dbReference type="EMBL" id="JAEUBF010001112">
    <property type="protein sequence ID" value="KAH3672847.1"/>
    <property type="molecule type" value="Genomic_DNA"/>
</dbReference>
<evidence type="ECO:0000256" key="8">
    <source>
        <dbReference type="ARBA" id="ARBA00023128"/>
    </source>
</evidence>
<comment type="similarity">
    <text evidence="3">Belongs to the AEP2 family.</text>
</comment>
<evidence type="ECO:0000256" key="3">
    <source>
        <dbReference type="ARBA" id="ARBA00009790"/>
    </source>
</evidence>
<evidence type="ECO:0000256" key="1">
    <source>
        <dbReference type="ARBA" id="ARBA00002412"/>
    </source>
</evidence>
<evidence type="ECO:0000313" key="10">
    <source>
        <dbReference type="EMBL" id="KAH3672847.1"/>
    </source>
</evidence>
<protein>
    <recommendedName>
        <fullName evidence="5">ATPase expression protein 2, mitochondrial</fullName>
    </recommendedName>
</protein>
<keyword evidence="8" id="KW-0496">Mitochondrion</keyword>